<evidence type="ECO:0000256" key="2">
    <source>
        <dbReference type="ARBA" id="ARBA00010199"/>
    </source>
</evidence>
<feature type="transmembrane region" description="Helical" evidence="6">
    <location>
        <begin position="292"/>
        <end position="313"/>
    </location>
</feature>
<proteinExistence type="inferred from homology"/>
<dbReference type="GO" id="GO:0042910">
    <property type="term" value="F:xenobiotic transmembrane transporter activity"/>
    <property type="evidence" value="ECO:0007669"/>
    <property type="project" value="InterPro"/>
</dbReference>
<dbReference type="CDD" id="cd13132">
    <property type="entry name" value="MATE_eukaryotic"/>
    <property type="match status" value="1"/>
</dbReference>
<feature type="transmembrane region" description="Helical" evidence="6">
    <location>
        <begin position="226"/>
        <end position="247"/>
    </location>
</feature>
<feature type="transmembrane region" description="Helical" evidence="6">
    <location>
        <begin position="259"/>
        <end position="280"/>
    </location>
</feature>
<keyword evidence="5 6" id="KW-0472">Membrane</keyword>
<evidence type="ECO:0000256" key="4">
    <source>
        <dbReference type="ARBA" id="ARBA00022989"/>
    </source>
</evidence>
<comment type="similarity">
    <text evidence="2 6">Belongs to the multi antimicrobial extrusion (MATE) (TC 2.A.66.1) family.</text>
</comment>
<dbReference type="PANTHER" id="PTHR11206">
    <property type="entry name" value="MULTIDRUG RESISTANCE PROTEIN"/>
    <property type="match status" value="1"/>
</dbReference>
<comment type="subcellular location">
    <subcellularLocation>
        <location evidence="1">Membrane</location>
        <topology evidence="1">Multi-pass membrane protein</topology>
    </subcellularLocation>
</comment>
<feature type="transmembrane region" description="Helical" evidence="6">
    <location>
        <begin position="436"/>
        <end position="464"/>
    </location>
</feature>
<feature type="transmembrane region" description="Helical" evidence="6">
    <location>
        <begin position="470"/>
        <end position="492"/>
    </location>
</feature>
<comment type="caution">
    <text evidence="7">The sequence shown here is derived from an EMBL/GenBank/DDBJ whole genome shotgun (WGS) entry which is preliminary data.</text>
</comment>
<evidence type="ECO:0000256" key="5">
    <source>
        <dbReference type="ARBA" id="ARBA00023136"/>
    </source>
</evidence>
<dbReference type="AlphaFoldDB" id="A0AAU9PD55"/>
<evidence type="ECO:0000256" key="3">
    <source>
        <dbReference type="ARBA" id="ARBA00022692"/>
    </source>
</evidence>
<keyword evidence="3 6" id="KW-0812">Transmembrane</keyword>
<protein>
    <recommendedName>
        <fullName evidence="6">Protein DETOXIFICATION</fullName>
    </recommendedName>
    <alternativeName>
        <fullName evidence="6">Multidrug and toxic compound extrusion protein</fullName>
    </alternativeName>
</protein>
<feature type="transmembrane region" description="Helical" evidence="6">
    <location>
        <begin position="319"/>
        <end position="343"/>
    </location>
</feature>
<dbReference type="GO" id="GO:0016020">
    <property type="term" value="C:membrane"/>
    <property type="evidence" value="ECO:0007669"/>
    <property type="project" value="UniProtKB-SubCell"/>
</dbReference>
<feature type="transmembrane region" description="Helical" evidence="6">
    <location>
        <begin position="404"/>
        <end position="424"/>
    </location>
</feature>
<evidence type="ECO:0000256" key="1">
    <source>
        <dbReference type="ARBA" id="ARBA00004141"/>
    </source>
</evidence>
<feature type="transmembrane region" description="Helical" evidence="6">
    <location>
        <begin position="364"/>
        <end position="392"/>
    </location>
</feature>
<evidence type="ECO:0000313" key="7">
    <source>
        <dbReference type="EMBL" id="CAH1448151.1"/>
    </source>
</evidence>
<dbReference type="Proteomes" id="UP001157418">
    <property type="component" value="Unassembled WGS sequence"/>
</dbReference>
<organism evidence="7 8">
    <name type="scientific">Lactuca virosa</name>
    <dbReference type="NCBI Taxonomy" id="75947"/>
    <lineage>
        <taxon>Eukaryota</taxon>
        <taxon>Viridiplantae</taxon>
        <taxon>Streptophyta</taxon>
        <taxon>Embryophyta</taxon>
        <taxon>Tracheophyta</taxon>
        <taxon>Spermatophyta</taxon>
        <taxon>Magnoliopsida</taxon>
        <taxon>eudicotyledons</taxon>
        <taxon>Gunneridae</taxon>
        <taxon>Pentapetalae</taxon>
        <taxon>asterids</taxon>
        <taxon>campanulids</taxon>
        <taxon>Asterales</taxon>
        <taxon>Asteraceae</taxon>
        <taxon>Cichorioideae</taxon>
        <taxon>Cichorieae</taxon>
        <taxon>Lactucinae</taxon>
        <taxon>Lactuca</taxon>
    </lineage>
</organism>
<gene>
    <name evidence="7" type="ORF">LVIROSA_LOCUS33712</name>
</gene>
<comment type="caution">
    <text evidence="6">Lacks conserved residue(s) required for the propagation of feature annotation.</text>
</comment>
<name>A0AAU9PD55_9ASTR</name>
<dbReference type="GO" id="GO:0015297">
    <property type="term" value="F:antiporter activity"/>
    <property type="evidence" value="ECO:0007669"/>
    <property type="project" value="InterPro"/>
</dbReference>
<keyword evidence="4 6" id="KW-1133">Transmembrane helix</keyword>
<dbReference type="InterPro" id="IPR002528">
    <property type="entry name" value="MATE_fam"/>
</dbReference>
<reference evidence="7 8" key="1">
    <citation type="submission" date="2022-01" db="EMBL/GenBank/DDBJ databases">
        <authorList>
            <person name="Xiong W."/>
            <person name="Schranz E."/>
        </authorList>
    </citation>
    <scope>NUCLEOTIDE SEQUENCE [LARGE SCALE GENOMIC DNA]</scope>
</reference>
<dbReference type="GO" id="GO:1990961">
    <property type="term" value="P:xenobiotic detoxification by transmembrane export across the plasma membrane"/>
    <property type="evidence" value="ECO:0007669"/>
    <property type="project" value="InterPro"/>
</dbReference>
<dbReference type="EMBL" id="CAKMRJ010005634">
    <property type="protein sequence ID" value="CAH1448151.1"/>
    <property type="molecule type" value="Genomic_DNA"/>
</dbReference>
<dbReference type="Pfam" id="PF01554">
    <property type="entry name" value="MatE"/>
    <property type="match status" value="1"/>
</dbReference>
<evidence type="ECO:0000313" key="8">
    <source>
        <dbReference type="Proteomes" id="UP001157418"/>
    </source>
</evidence>
<feature type="transmembrane region" description="Helical" evidence="6">
    <location>
        <begin position="499"/>
        <end position="519"/>
    </location>
</feature>
<sequence>MSSDAMDRRWIKILVTLCEAEVTFEDGELERGHAFKSPTSEIKVAIALAFRRHVNHALYPPSHISNSINTTFPLISGSLNGQRRRALPPPPLSTQFLNLIFTSIERSGLISRSMDHEIQAKLLRRDDEEEGDLKGRIWNESRKIWRVALPSVISRVCAFGTIVVTQSFIGHISDLDLAGYALVQTLSVRFVNGILLGMSSATETLCGQAFGAGQHHMMGIYLQRSWIIDLISLTVLIPIFIFAAQIFKFLGENESVANSAGHVSLCFIPFVYNFVFSLTIQMYLQAQSKNMVIAWLSIFQFGIHIPLSLLFVYKLNLGVGGAMIALSMSSWFLVIGEFVYIFGGWCPYSWRGFTSTVFKDLFPVVKLSISSGVMVCLELWYNAGLVLLAGYMENAKVSISAFSIWYQNLSFHMCFTSIFAYKSLMLDTFAALNINVWEFMISLGFLGAACVRSFSSFSGVAIGAGMQGTVAMVNFVCFYLIGIPAGALLGYTTNLKVKGIWIGMIGGVVTQTLALVYMVSTTDWDDQVKRTSNRLNRFYVKTSDNKEIR</sequence>
<dbReference type="InterPro" id="IPR045069">
    <property type="entry name" value="MATE_euk"/>
</dbReference>
<keyword evidence="8" id="KW-1185">Reference proteome</keyword>
<accession>A0AAU9PD55</accession>
<evidence type="ECO:0000256" key="6">
    <source>
        <dbReference type="RuleBase" id="RU004914"/>
    </source>
</evidence>